<feature type="transmembrane region" description="Helical" evidence="1">
    <location>
        <begin position="102"/>
        <end position="129"/>
    </location>
</feature>
<sequence>MITMTLEYASIYTLPRDMWNREHGSSKSMENQSVEPRTTHLVLHYINYRRLYLLCFFSLFIILTAEATEYIVLPAPGDEFGVSVAGEDVQIVEDTIEPYWHFLLWLAIMNILSVVDILVLPAKFLFAIIGFRIVDKRNVLDNPSRDNIYAYIKTNPGTCFSDVVKSTDLNKGTVRYHIQVLESQNKIESYKDGGKIRYFQNNSMYNEKEKKVLVTFQSTMKQRIVLEILNGKCNTNVALTRKIGISKGTVSQHMKNLKDTGLIEEIMRGRGIIYRINNSYKNIVERYR</sequence>
<dbReference type="GO" id="GO:0003700">
    <property type="term" value="F:DNA-binding transcription factor activity"/>
    <property type="evidence" value="ECO:0007669"/>
    <property type="project" value="InterPro"/>
</dbReference>
<dbReference type="InterPro" id="IPR036390">
    <property type="entry name" value="WH_DNA-bd_sf"/>
</dbReference>
<gene>
    <name evidence="3" type="ORF">MSSAC_2318</name>
</gene>
<dbReference type="STRING" id="1434118.MSSAC_2318"/>
<dbReference type="Proteomes" id="UP000033123">
    <property type="component" value="Chromosome"/>
</dbReference>
<proteinExistence type="predicted"/>
<dbReference type="CDD" id="cd00090">
    <property type="entry name" value="HTH_ARSR"/>
    <property type="match status" value="2"/>
</dbReference>
<dbReference type="KEGG" id="msj:MSSAC_2318"/>
<evidence type="ECO:0000259" key="2">
    <source>
        <dbReference type="PROSITE" id="PS50987"/>
    </source>
</evidence>
<dbReference type="SMART" id="SM00418">
    <property type="entry name" value="HTH_ARSR"/>
    <property type="match status" value="1"/>
</dbReference>
<keyword evidence="1" id="KW-0472">Membrane</keyword>
<organism evidence="3 4">
    <name type="scientific">Methanosarcina siciliae C2J</name>
    <dbReference type="NCBI Taxonomy" id="1434118"/>
    <lineage>
        <taxon>Archaea</taxon>
        <taxon>Methanobacteriati</taxon>
        <taxon>Methanobacteriota</taxon>
        <taxon>Stenosarchaea group</taxon>
        <taxon>Methanomicrobia</taxon>
        <taxon>Methanosarcinales</taxon>
        <taxon>Methanosarcinaceae</taxon>
        <taxon>Methanosarcina</taxon>
    </lineage>
</organism>
<dbReference type="PANTHER" id="PTHR36216:SF1">
    <property type="entry name" value="HTH ARSR-TYPE DOMAIN-CONTAINING PROTEIN"/>
    <property type="match status" value="1"/>
</dbReference>
<evidence type="ECO:0000256" key="1">
    <source>
        <dbReference type="SAM" id="Phobius"/>
    </source>
</evidence>
<dbReference type="SUPFAM" id="SSF46785">
    <property type="entry name" value="Winged helix' DNA-binding domain"/>
    <property type="match status" value="2"/>
</dbReference>
<dbReference type="PANTHER" id="PTHR36216">
    <property type="entry name" value="TRANSCRIPTIONAL REGULATOR, TRMB"/>
    <property type="match status" value="1"/>
</dbReference>
<feature type="domain" description="HTH arsR-type" evidence="2">
    <location>
        <begin position="125"/>
        <end position="220"/>
    </location>
</feature>
<dbReference type="Gene3D" id="1.10.10.10">
    <property type="entry name" value="Winged helix-like DNA-binding domain superfamily/Winged helix DNA-binding domain"/>
    <property type="match status" value="2"/>
</dbReference>
<dbReference type="InterPro" id="IPR001845">
    <property type="entry name" value="HTH_ArsR_DNA-bd_dom"/>
</dbReference>
<dbReference type="Pfam" id="PF24266">
    <property type="entry name" value="HTH_HVO_0163_N"/>
    <property type="match status" value="1"/>
</dbReference>
<keyword evidence="1" id="KW-1133">Transmembrane helix</keyword>
<dbReference type="AlphaFoldDB" id="A0A0E3PN11"/>
<protein>
    <submittedName>
        <fullName evidence="3">Transcriptional regulator, ArsR family</fullName>
    </submittedName>
</protein>
<dbReference type="InterPro" id="IPR011991">
    <property type="entry name" value="ArsR-like_HTH"/>
</dbReference>
<dbReference type="InterPro" id="IPR036388">
    <property type="entry name" value="WH-like_DNA-bd_sf"/>
</dbReference>
<dbReference type="PROSITE" id="PS50987">
    <property type="entry name" value="HTH_ARSR_2"/>
    <property type="match status" value="1"/>
</dbReference>
<dbReference type="Pfam" id="PF13412">
    <property type="entry name" value="HTH_24"/>
    <property type="match status" value="1"/>
</dbReference>
<accession>A0A0E3PN11</accession>
<evidence type="ECO:0000313" key="3">
    <source>
        <dbReference type="EMBL" id="AKB36908.1"/>
    </source>
</evidence>
<reference evidence="3 4" key="1">
    <citation type="submission" date="2014-07" db="EMBL/GenBank/DDBJ databases">
        <title>Methanogenic archaea and the global carbon cycle.</title>
        <authorList>
            <person name="Henriksen J.R."/>
            <person name="Luke J."/>
            <person name="Reinhart S."/>
            <person name="Benedict M.N."/>
            <person name="Youngblut N.D."/>
            <person name="Metcalf M.E."/>
            <person name="Whitaker R.J."/>
            <person name="Metcalf W.W."/>
        </authorList>
    </citation>
    <scope>NUCLEOTIDE SEQUENCE [LARGE SCALE GENOMIC DNA]</scope>
    <source>
        <strain evidence="3 4">C2J</strain>
    </source>
</reference>
<dbReference type="HOGENOM" id="CLU_084118_2_0_2"/>
<dbReference type="InterPro" id="IPR056504">
    <property type="entry name" value="HTH_HVO_0163_N"/>
</dbReference>
<feature type="transmembrane region" description="Helical" evidence="1">
    <location>
        <begin position="51"/>
        <end position="73"/>
    </location>
</feature>
<dbReference type="EMBL" id="CP009508">
    <property type="protein sequence ID" value="AKB36908.1"/>
    <property type="molecule type" value="Genomic_DNA"/>
</dbReference>
<keyword evidence="1" id="KW-0812">Transmembrane</keyword>
<evidence type="ECO:0000313" key="4">
    <source>
        <dbReference type="Proteomes" id="UP000033123"/>
    </source>
</evidence>
<name>A0A0E3PN11_9EURY</name>
<dbReference type="PATRIC" id="fig|1434118.4.peg.2983"/>